<evidence type="ECO:0000259" key="8">
    <source>
        <dbReference type="PROSITE" id="PS50110"/>
    </source>
</evidence>
<evidence type="ECO:0000256" key="3">
    <source>
        <dbReference type="ARBA" id="ARBA00023015"/>
    </source>
</evidence>
<proteinExistence type="predicted"/>
<evidence type="ECO:0000313" key="10">
    <source>
        <dbReference type="EMBL" id="ASP46403.1"/>
    </source>
</evidence>
<keyword evidence="5" id="KW-0804">Transcription</keyword>
<dbReference type="GO" id="GO:0000976">
    <property type="term" value="F:transcription cis-regulatory region binding"/>
    <property type="evidence" value="ECO:0007669"/>
    <property type="project" value="TreeGrafter"/>
</dbReference>
<dbReference type="GO" id="GO:0000156">
    <property type="term" value="F:phosphorelay response regulator activity"/>
    <property type="evidence" value="ECO:0007669"/>
    <property type="project" value="TreeGrafter"/>
</dbReference>
<dbReference type="Gene3D" id="3.40.50.2300">
    <property type="match status" value="1"/>
</dbReference>
<feature type="domain" description="OmpR/PhoB-type" evidence="9">
    <location>
        <begin position="140"/>
        <end position="239"/>
    </location>
</feature>
<dbReference type="InterPro" id="IPR001867">
    <property type="entry name" value="OmpR/PhoB-type_DNA-bd"/>
</dbReference>
<name>A0A222G473_9GAMM</name>
<dbReference type="PANTHER" id="PTHR48111">
    <property type="entry name" value="REGULATOR OF RPOS"/>
    <property type="match status" value="1"/>
</dbReference>
<feature type="modified residue" description="4-aspartylphosphate" evidence="6">
    <location>
        <position position="65"/>
    </location>
</feature>
<dbReference type="InterPro" id="IPR016032">
    <property type="entry name" value="Sig_transdc_resp-reg_C-effctor"/>
</dbReference>
<evidence type="ECO:0000256" key="5">
    <source>
        <dbReference type="ARBA" id="ARBA00023163"/>
    </source>
</evidence>
<evidence type="ECO:0000256" key="2">
    <source>
        <dbReference type="ARBA" id="ARBA00023012"/>
    </source>
</evidence>
<dbReference type="SMART" id="SM00448">
    <property type="entry name" value="REC"/>
    <property type="match status" value="1"/>
</dbReference>
<dbReference type="PANTHER" id="PTHR48111:SF1">
    <property type="entry name" value="TWO-COMPONENT RESPONSE REGULATOR ORR33"/>
    <property type="match status" value="1"/>
</dbReference>
<dbReference type="PROSITE" id="PS50110">
    <property type="entry name" value="RESPONSE_REGULATORY"/>
    <property type="match status" value="1"/>
</dbReference>
<dbReference type="SUPFAM" id="SSF52172">
    <property type="entry name" value="CheY-like"/>
    <property type="match status" value="1"/>
</dbReference>
<organism evidence="10 11">
    <name type="scientific">Cognaticolwellia beringensis</name>
    <dbReference type="NCBI Taxonomy" id="1967665"/>
    <lineage>
        <taxon>Bacteria</taxon>
        <taxon>Pseudomonadati</taxon>
        <taxon>Pseudomonadota</taxon>
        <taxon>Gammaproteobacteria</taxon>
        <taxon>Alteromonadales</taxon>
        <taxon>Colwelliaceae</taxon>
        <taxon>Cognaticolwellia</taxon>
    </lineage>
</organism>
<keyword evidence="11" id="KW-1185">Reference proteome</keyword>
<dbReference type="RefSeq" id="WP_081148385.1">
    <property type="nucleotide sequence ID" value="NZ_CP020465.1"/>
</dbReference>
<protein>
    <submittedName>
        <fullName evidence="10">DNA-binding response regulator</fullName>
    </submittedName>
</protein>
<dbReference type="CDD" id="cd00383">
    <property type="entry name" value="trans_reg_C"/>
    <property type="match status" value="1"/>
</dbReference>
<dbReference type="SUPFAM" id="SSF46894">
    <property type="entry name" value="C-terminal effector domain of the bipartite response regulators"/>
    <property type="match status" value="1"/>
</dbReference>
<dbReference type="InterPro" id="IPR039420">
    <property type="entry name" value="WalR-like"/>
</dbReference>
<dbReference type="SMART" id="SM00862">
    <property type="entry name" value="Trans_reg_C"/>
    <property type="match status" value="1"/>
</dbReference>
<keyword evidence="1 6" id="KW-0597">Phosphoprotein</keyword>
<evidence type="ECO:0000256" key="7">
    <source>
        <dbReference type="PROSITE-ProRule" id="PRU01091"/>
    </source>
</evidence>
<dbReference type="Pfam" id="PF00072">
    <property type="entry name" value="Response_reg"/>
    <property type="match status" value="1"/>
</dbReference>
<evidence type="ECO:0000259" key="9">
    <source>
        <dbReference type="PROSITE" id="PS51755"/>
    </source>
</evidence>
<evidence type="ECO:0000256" key="4">
    <source>
        <dbReference type="ARBA" id="ARBA00023125"/>
    </source>
</evidence>
<dbReference type="InterPro" id="IPR036388">
    <property type="entry name" value="WH-like_DNA-bd_sf"/>
</dbReference>
<dbReference type="EMBL" id="CP020465">
    <property type="protein sequence ID" value="ASP46403.1"/>
    <property type="molecule type" value="Genomic_DNA"/>
</dbReference>
<dbReference type="AlphaFoldDB" id="A0A222G473"/>
<evidence type="ECO:0000313" key="11">
    <source>
        <dbReference type="Proteomes" id="UP000202259"/>
    </source>
</evidence>
<dbReference type="GO" id="GO:0005829">
    <property type="term" value="C:cytosol"/>
    <property type="evidence" value="ECO:0007669"/>
    <property type="project" value="TreeGrafter"/>
</dbReference>
<evidence type="ECO:0000256" key="1">
    <source>
        <dbReference type="ARBA" id="ARBA00022553"/>
    </source>
</evidence>
<dbReference type="Gene3D" id="1.10.10.10">
    <property type="entry name" value="Winged helix-like DNA-binding domain superfamily/Winged helix DNA-binding domain"/>
    <property type="match status" value="1"/>
</dbReference>
<dbReference type="InterPro" id="IPR001789">
    <property type="entry name" value="Sig_transdc_resp-reg_receiver"/>
</dbReference>
<feature type="DNA-binding region" description="OmpR/PhoB-type" evidence="7">
    <location>
        <begin position="140"/>
        <end position="239"/>
    </location>
</feature>
<dbReference type="OrthoDB" id="9802426at2"/>
<dbReference type="GO" id="GO:0032993">
    <property type="term" value="C:protein-DNA complex"/>
    <property type="evidence" value="ECO:0007669"/>
    <property type="project" value="TreeGrafter"/>
</dbReference>
<reference evidence="10 11" key="1">
    <citation type="submission" date="2017-08" db="EMBL/GenBank/DDBJ databases">
        <title>Complete genome of Colwellia sp. NB097-1, a psychrophile bacterium ioslated from Bering Sea.</title>
        <authorList>
            <person name="Chen X."/>
        </authorList>
    </citation>
    <scope>NUCLEOTIDE SEQUENCE [LARGE SCALE GENOMIC DNA]</scope>
    <source>
        <strain evidence="10 11">NB097-1</strain>
    </source>
</reference>
<dbReference type="Proteomes" id="UP000202259">
    <property type="component" value="Chromosome"/>
</dbReference>
<keyword evidence="3" id="KW-0805">Transcription regulation</keyword>
<feature type="domain" description="Response regulatory" evidence="8">
    <location>
        <begin position="16"/>
        <end position="129"/>
    </location>
</feature>
<keyword evidence="4 7" id="KW-0238">DNA-binding</keyword>
<sequence>MFGLSAGVIAENSTRKVLLIEDDRMVSNLIKSFLEKSNFIVKQVFRGDLARHAIIEHKPDLVILDIGLPDLDGFQVCHELREIYDEPIIVLTARKTDADEINAFHFGADDFISKPVSPRVLKVRVEAMLRRKPMKEERPLHVIKSGNIALYPQAHKCEIDGNTIRLSSFEFLLLAFLIQNAGQVMTREVIYTSLLNRKYNGAERTVDVRISKLREKLVKEGMARVSIDTVWGKGYTLSETAA</sequence>
<dbReference type="GO" id="GO:0006355">
    <property type="term" value="P:regulation of DNA-templated transcription"/>
    <property type="evidence" value="ECO:0007669"/>
    <property type="project" value="InterPro"/>
</dbReference>
<accession>A0A222G473</accession>
<evidence type="ECO:0000256" key="6">
    <source>
        <dbReference type="PROSITE-ProRule" id="PRU00169"/>
    </source>
</evidence>
<dbReference type="Pfam" id="PF00486">
    <property type="entry name" value="Trans_reg_C"/>
    <property type="match status" value="1"/>
</dbReference>
<dbReference type="InterPro" id="IPR011006">
    <property type="entry name" value="CheY-like_superfamily"/>
</dbReference>
<gene>
    <name evidence="10" type="ORF">B5D82_00610</name>
</gene>
<dbReference type="PROSITE" id="PS51755">
    <property type="entry name" value="OMPR_PHOB"/>
    <property type="match status" value="1"/>
</dbReference>
<dbReference type="KEGG" id="cber:B5D82_00610"/>
<keyword evidence="2" id="KW-0902">Two-component regulatory system</keyword>